<evidence type="ECO:0000313" key="2">
    <source>
        <dbReference type="EMBL" id="KDQ07447.1"/>
    </source>
</evidence>
<dbReference type="InParanoid" id="A0A067M6F5"/>
<reference evidence="3" key="1">
    <citation type="journal article" date="2014" name="Proc. Natl. Acad. Sci. U.S.A.">
        <title>Extensive sampling of basidiomycete genomes demonstrates inadequacy of the white-rot/brown-rot paradigm for wood decay fungi.</title>
        <authorList>
            <person name="Riley R."/>
            <person name="Salamov A.A."/>
            <person name="Brown D.W."/>
            <person name="Nagy L.G."/>
            <person name="Floudas D."/>
            <person name="Held B.W."/>
            <person name="Levasseur A."/>
            <person name="Lombard V."/>
            <person name="Morin E."/>
            <person name="Otillar R."/>
            <person name="Lindquist E.A."/>
            <person name="Sun H."/>
            <person name="LaButti K.M."/>
            <person name="Schmutz J."/>
            <person name="Jabbour D."/>
            <person name="Luo H."/>
            <person name="Baker S.E."/>
            <person name="Pisabarro A.G."/>
            <person name="Walton J.D."/>
            <person name="Blanchette R.A."/>
            <person name="Henrissat B."/>
            <person name="Martin F."/>
            <person name="Cullen D."/>
            <person name="Hibbett D.S."/>
            <person name="Grigoriev I.V."/>
        </authorList>
    </citation>
    <scope>NUCLEOTIDE SEQUENCE [LARGE SCALE GENOMIC DNA]</scope>
    <source>
        <strain evidence="3">FD-172 SS1</strain>
    </source>
</reference>
<name>A0A067M6F5_BOTB1</name>
<sequence length="84" mass="9225">MVHVCPRQKSSQYLSAASSPSQNSAIAAPLAVTDGLKKQLGMETALSATSFAHRGRLDSRTRRISQRGRESLTWQRNLSVRGEK</sequence>
<evidence type="ECO:0000256" key="1">
    <source>
        <dbReference type="SAM" id="MobiDB-lite"/>
    </source>
</evidence>
<accession>A0A067M6F5</accession>
<protein>
    <submittedName>
        <fullName evidence="2">Uncharacterized protein</fullName>
    </submittedName>
</protein>
<dbReference type="AlphaFoldDB" id="A0A067M6F5"/>
<dbReference type="EMBL" id="KL198107">
    <property type="protein sequence ID" value="KDQ07447.1"/>
    <property type="molecule type" value="Genomic_DNA"/>
</dbReference>
<gene>
    <name evidence="2" type="ORF">BOTBODRAFT_38844</name>
</gene>
<feature type="region of interest" description="Disordered" evidence="1">
    <location>
        <begin position="1"/>
        <end position="24"/>
    </location>
</feature>
<organism evidence="2 3">
    <name type="scientific">Botryobasidium botryosum (strain FD-172 SS1)</name>
    <dbReference type="NCBI Taxonomy" id="930990"/>
    <lineage>
        <taxon>Eukaryota</taxon>
        <taxon>Fungi</taxon>
        <taxon>Dikarya</taxon>
        <taxon>Basidiomycota</taxon>
        <taxon>Agaricomycotina</taxon>
        <taxon>Agaricomycetes</taxon>
        <taxon>Cantharellales</taxon>
        <taxon>Botryobasidiaceae</taxon>
        <taxon>Botryobasidium</taxon>
    </lineage>
</organism>
<dbReference type="Proteomes" id="UP000027195">
    <property type="component" value="Unassembled WGS sequence"/>
</dbReference>
<dbReference type="HOGENOM" id="CLU_193146_0_0_1"/>
<evidence type="ECO:0000313" key="3">
    <source>
        <dbReference type="Proteomes" id="UP000027195"/>
    </source>
</evidence>
<proteinExistence type="predicted"/>
<feature type="compositionally biased region" description="Low complexity" evidence="1">
    <location>
        <begin position="10"/>
        <end position="22"/>
    </location>
</feature>
<keyword evidence="3" id="KW-1185">Reference proteome</keyword>